<feature type="chain" id="PRO_5045899149" description="Lipoprotein" evidence="2">
    <location>
        <begin position="22"/>
        <end position="287"/>
    </location>
</feature>
<dbReference type="EMBL" id="CP136508">
    <property type="protein sequence ID" value="WUR13736.1"/>
    <property type="molecule type" value="Genomic_DNA"/>
</dbReference>
<evidence type="ECO:0008006" key="5">
    <source>
        <dbReference type="Google" id="ProtNLM"/>
    </source>
</evidence>
<keyword evidence="2" id="KW-0732">Signal</keyword>
<feature type="compositionally biased region" description="Low complexity" evidence="1">
    <location>
        <begin position="23"/>
        <end position="34"/>
    </location>
</feature>
<proteinExistence type="predicted"/>
<dbReference type="Proteomes" id="UP000321323">
    <property type="component" value="Chromosome"/>
</dbReference>
<evidence type="ECO:0000256" key="1">
    <source>
        <dbReference type="SAM" id="MobiDB-lite"/>
    </source>
</evidence>
<sequence>MRTKTALLLAALLCSACSRQAPERPLSPAASAPAAPAPVPQPQPAKVQDRYAPLMQAVYGARYRVATGDALAPMPDPDNPREQWRMVLEGISSTVLPTGETVLAVSGDSANDDGTASADQASPGFLSLYLLRQQDGQWRVLRQHENVARLGSHGRIGKTSWVALGQDRVGLAVEDTVANRGETTVHLALFDPLADQVTDLTGNGILIRSDNDDDCDESRERCWHNAAQWHLAPSDAPYYDLVLEIDSKVVSQKNGHREERGERGTARYVFADGQYRPREGSNTVGVP</sequence>
<name>A0ABZ1ULY5_9BURK</name>
<feature type="region of interest" description="Disordered" evidence="1">
    <location>
        <begin position="23"/>
        <end position="46"/>
    </location>
</feature>
<feature type="signal peptide" evidence="2">
    <location>
        <begin position="1"/>
        <end position="21"/>
    </location>
</feature>
<protein>
    <recommendedName>
        <fullName evidence="5">Lipoprotein</fullName>
    </recommendedName>
</protein>
<reference evidence="3 4" key="1">
    <citation type="journal article" date="2019" name="Int. J. Syst. Evol. Microbiol.">
        <title>The Draft Whole-Genome Sequence of the Antibiotic Producer Empedobacter haloabium ATCC 31962 Provides Indications for Its Taxonomic Reclassification.</title>
        <authorList>
            <person name="Miess H."/>
            <person name="Arlt P."/>
            <person name="Apel A.K."/>
            <person name="Weber T."/>
            <person name="Nieselt K."/>
            <person name="Hanssen F."/>
            <person name="Czemmel S."/>
            <person name="Nahnsen S."/>
            <person name="Gross H."/>
        </authorList>
    </citation>
    <scope>NUCLEOTIDE SEQUENCE [LARGE SCALE GENOMIC DNA]</scope>
    <source>
        <strain evidence="3 4">ATCC 31962</strain>
    </source>
</reference>
<evidence type="ECO:0000313" key="3">
    <source>
        <dbReference type="EMBL" id="WUR13736.1"/>
    </source>
</evidence>
<keyword evidence="4" id="KW-1185">Reference proteome</keyword>
<evidence type="ECO:0000256" key="2">
    <source>
        <dbReference type="SAM" id="SignalP"/>
    </source>
</evidence>
<organism evidence="3 4">
    <name type="scientific">[Empedobacter] haloabium</name>
    <dbReference type="NCBI Taxonomy" id="592317"/>
    <lineage>
        <taxon>Bacteria</taxon>
        <taxon>Pseudomonadati</taxon>
        <taxon>Pseudomonadota</taxon>
        <taxon>Betaproteobacteria</taxon>
        <taxon>Burkholderiales</taxon>
        <taxon>Oxalobacteraceae</taxon>
        <taxon>Telluria group</taxon>
        <taxon>Telluria group incertae sedis</taxon>
    </lineage>
</organism>
<evidence type="ECO:0000313" key="4">
    <source>
        <dbReference type="Proteomes" id="UP000321323"/>
    </source>
</evidence>
<gene>
    <name evidence="3" type="ORF">E7V67_001135</name>
</gene>
<accession>A0ABZ1ULY5</accession>